<dbReference type="RefSeq" id="WP_310835974.1">
    <property type="nucleotide sequence ID" value="NZ_JAVLSM010000002.1"/>
</dbReference>
<reference evidence="1" key="1">
    <citation type="submission" date="2023-02" db="EMBL/GenBank/DDBJ databases">
        <title>Description of Herbaspirillum huttiense subsp. nephrolepsisexaltata and Herbaspirillum huttiense subsp. lycopersicon.</title>
        <authorList>
            <person name="Poudel M."/>
            <person name="Sharma A."/>
            <person name="Goss E."/>
            <person name="Tapia J.H."/>
            <person name="Harmon C.M."/>
            <person name="Jones J.B."/>
        </authorList>
    </citation>
    <scope>NUCLEOTIDE SEQUENCE</scope>
    <source>
        <strain evidence="1">NC40101</strain>
    </source>
</reference>
<organism evidence="1">
    <name type="scientific">Herbaspirillum huttiense subsp. nephrolepidis</name>
    <dbReference type="NCBI Taxonomy" id="3075126"/>
    <lineage>
        <taxon>Bacteria</taxon>
        <taxon>Pseudomonadati</taxon>
        <taxon>Pseudomonadota</taxon>
        <taxon>Betaproteobacteria</taxon>
        <taxon>Burkholderiales</taxon>
        <taxon>Oxalobacteraceae</taxon>
        <taxon>Herbaspirillum</taxon>
    </lineage>
</organism>
<dbReference type="AlphaFoldDB" id="A0AAE4GDC9"/>
<gene>
    <name evidence="1" type="ORF">RJN63_20965</name>
</gene>
<evidence type="ECO:0000313" key="1">
    <source>
        <dbReference type="EMBL" id="MDT0339319.1"/>
    </source>
</evidence>
<sequence length="108" mass="12847">MVAQLELFQRPPARDSRDIAREKAFSIEVEKEILAVFASRPEEWLSYSDFRELIDKHKIHSWLGHVLHRIAREGKLQTSRLYYGAEWPGDPDYRGFNDRYKWPEGNTK</sequence>
<name>A0AAE4GDC9_9BURK</name>
<protein>
    <submittedName>
        <fullName evidence="1">Uncharacterized protein</fullName>
    </submittedName>
</protein>
<dbReference type="EMBL" id="JAVRAA010000012">
    <property type="protein sequence ID" value="MDT0339319.1"/>
    <property type="molecule type" value="Genomic_DNA"/>
</dbReference>
<comment type="caution">
    <text evidence="1">The sequence shown here is derived from an EMBL/GenBank/DDBJ whole genome shotgun (WGS) entry which is preliminary data.</text>
</comment>
<accession>A0AAE4GDC9</accession>
<proteinExistence type="predicted"/>